<dbReference type="Proteomes" id="UP000799776">
    <property type="component" value="Unassembled WGS sequence"/>
</dbReference>
<gene>
    <name evidence="2" type="ORF">K490DRAFT_63353</name>
</gene>
<dbReference type="AlphaFoldDB" id="A0A6A5YBH2"/>
<dbReference type="EMBL" id="ML978714">
    <property type="protein sequence ID" value="KAF2089215.1"/>
    <property type="molecule type" value="Genomic_DNA"/>
</dbReference>
<evidence type="ECO:0000313" key="3">
    <source>
        <dbReference type="Proteomes" id="UP000799776"/>
    </source>
</evidence>
<feature type="compositionally biased region" description="Polar residues" evidence="1">
    <location>
        <begin position="105"/>
        <end position="120"/>
    </location>
</feature>
<reference evidence="2" key="1">
    <citation type="journal article" date="2020" name="Stud. Mycol.">
        <title>101 Dothideomycetes genomes: a test case for predicting lifestyles and emergence of pathogens.</title>
        <authorList>
            <person name="Haridas S."/>
            <person name="Albert R."/>
            <person name="Binder M."/>
            <person name="Bloem J."/>
            <person name="Labutti K."/>
            <person name="Salamov A."/>
            <person name="Andreopoulos B."/>
            <person name="Baker S."/>
            <person name="Barry K."/>
            <person name="Bills G."/>
            <person name="Bluhm B."/>
            <person name="Cannon C."/>
            <person name="Castanera R."/>
            <person name="Culley D."/>
            <person name="Daum C."/>
            <person name="Ezra D."/>
            <person name="Gonzalez J."/>
            <person name="Henrissat B."/>
            <person name="Kuo A."/>
            <person name="Liang C."/>
            <person name="Lipzen A."/>
            <person name="Lutzoni F."/>
            <person name="Magnuson J."/>
            <person name="Mondo S."/>
            <person name="Nolan M."/>
            <person name="Ohm R."/>
            <person name="Pangilinan J."/>
            <person name="Park H.-J."/>
            <person name="Ramirez L."/>
            <person name="Alfaro M."/>
            <person name="Sun H."/>
            <person name="Tritt A."/>
            <person name="Yoshinaga Y."/>
            <person name="Zwiers L.-H."/>
            <person name="Turgeon B."/>
            <person name="Goodwin S."/>
            <person name="Spatafora J."/>
            <person name="Crous P."/>
            <person name="Grigoriev I."/>
        </authorList>
    </citation>
    <scope>NUCLEOTIDE SEQUENCE</scope>
    <source>
        <strain evidence="2">CBS 121410</strain>
    </source>
</reference>
<protein>
    <recommendedName>
        <fullName evidence="4">Transcription factor domain-containing protein</fullName>
    </recommendedName>
</protein>
<evidence type="ECO:0000313" key="2">
    <source>
        <dbReference type="EMBL" id="KAF2089215.1"/>
    </source>
</evidence>
<dbReference type="OrthoDB" id="9930022at2759"/>
<sequence>MELDMRAVVEEGLEAFLGFEDGGIGYGIGEEVEIGLPGMEFGFGTSGAEGAVEGFLLSDPDAAHGDVLFPNADLSAGIDKAAAQYVDSDDNNNNSTNGSGVDPETSYSHHNPSISPSTTLTPFTPQLSRLISNPTSPSLDHYTLAHWRACAAEIASFPLQLVRSGCTPFIHSAMYSGGTAIPAQLRRAYSVCCAAVAKTEASESWFFEVLIAAVEGLVKEGREREKDGEMEVVMEREVEERLAAVQALVLCQVVGLWDGDVRLRSEAEGRLGLLGEWTEGLQRALEAWQMWSWQRRRGGGERGLQFRRGVTQRWHDWLLAESVRRTVLVSYLIRGVYSMLRFGRCDFIGTLVKLPVAESKLWCRSSGTLWRNEGSALRSEFQMEGMESEMATELVSYEEYVSHWDQGLVHKVGDWGRLLIMVCKGKEAVKGFGDVALPLVR</sequence>
<proteinExistence type="predicted"/>
<keyword evidence="3" id="KW-1185">Reference proteome</keyword>
<feature type="region of interest" description="Disordered" evidence="1">
    <location>
        <begin position="85"/>
        <end position="120"/>
    </location>
</feature>
<feature type="compositionally biased region" description="Low complexity" evidence="1">
    <location>
        <begin position="91"/>
        <end position="102"/>
    </location>
</feature>
<name>A0A6A5YBH2_9PEZI</name>
<accession>A0A6A5YBH2</accession>
<evidence type="ECO:0008006" key="4">
    <source>
        <dbReference type="Google" id="ProtNLM"/>
    </source>
</evidence>
<evidence type="ECO:0000256" key="1">
    <source>
        <dbReference type="SAM" id="MobiDB-lite"/>
    </source>
</evidence>
<organism evidence="2 3">
    <name type="scientific">Saccharata proteae CBS 121410</name>
    <dbReference type="NCBI Taxonomy" id="1314787"/>
    <lineage>
        <taxon>Eukaryota</taxon>
        <taxon>Fungi</taxon>
        <taxon>Dikarya</taxon>
        <taxon>Ascomycota</taxon>
        <taxon>Pezizomycotina</taxon>
        <taxon>Dothideomycetes</taxon>
        <taxon>Dothideomycetes incertae sedis</taxon>
        <taxon>Botryosphaeriales</taxon>
        <taxon>Saccharataceae</taxon>
        <taxon>Saccharata</taxon>
    </lineage>
</organism>